<dbReference type="Proteomes" id="UP000557217">
    <property type="component" value="Unassembled WGS sequence"/>
</dbReference>
<dbReference type="AlphaFoldDB" id="A0A840PQH5"/>
<organism evidence="1 2">
    <name type="scientific">Ureibacillus thermosphaericus</name>
    <dbReference type="NCBI Taxonomy" id="51173"/>
    <lineage>
        <taxon>Bacteria</taxon>
        <taxon>Bacillati</taxon>
        <taxon>Bacillota</taxon>
        <taxon>Bacilli</taxon>
        <taxon>Bacillales</taxon>
        <taxon>Caryophanaceae</taxon>
        <taxon>Ureibacillus</taxon>
    </lineage>
</organism>
<proteinExistence type="predicted"/>
<name>A0A840PQH5_URETH</name>
<dbReference type="EMBL" id="JACHGZ010000009">
    <property type="protein sequence ID" value="MBB5148749.1"/>
    <property type="molecule type" value="Genomic_DNA"/>
</dbReference>
<keyword evidence="2" id="KW-1185">Reference proteome</keyword>
<gene>
    <name evidence="1" type="ORF">HNR36_001135</name>
</gene>
<dbReference type="RefSeq" id="WP_016837829.1">
    <property type="nucleotide sequence ID" value="NZ_AP018335.1"/>
</dbReference>
<accession>A0A840PQH5</accession>
<protein>
    <submittedName>
        <fullName evidence="1">Uncharacterized protein</fullName>
    </submittedName>
</protein>
<sequence length="40" mass="4767">MWVVTVFDADSFRCFEYDSKEEAIRTLEVYKNKAILSFTN</sequence>
<evidence type="ECO:0000313" key="1">
    <source>
        <dbReference type="EMBL" id="MBB5148749.1"/>
    </source>
</evidence>
<comment type="caution">
    <text evidence="1">The sequence shown here is derived from an EMBL/GenBank/DDBJ whole genome shotgun (WGS) entry which is preliminary data.</text>
</comment>
<reference evidence="1 2" key="1">
    <citation type="submission" date="2020-08" db="EMBL/GenBank/DDBJ databases">
        <title>Genomic Encyclopedia of Type Strains, Phase IV (KMG-IV): sequencing the most valuable type-strain genomes for metagenomic binning, comparative biology and taxonomic classification.</title>
        <authorList>
            <person name="Goeker M."/>
        </authorList>
    </citation>
    <scope>NUCLEOTIDE SEQUENCE [LARGE SCALE GENOMIC DNA]</scope>
    <source>
        <strain evidence="1 2">DSM 10633</strain>
    </source>
</reference>
<evidence type="ECO:0000313" key="2">
    <source>
        <dbReference type="Proteomes" id="UP000557217"/>
    </source>
</evidence>